<evidence type="ECO:0008006" key="5">
    <source>
        <dbReference type="Google" id="ProtNLM"/>
    </source>
</evidence>
<feature type="region of interest" description="Disordered" evidence="2">
    <location>
        <begin position="686"/>
        <end position="708"/>
    </location>
</feature>
<gene>
    <name evidence="3" type="ORF">OEZ85_005292</name>
</gene>
<feature type="coiled-coil region" evidence="1">
    <location>
        <begin position="98"/>
        <end position="338"/>
    </location>
</feature>
<feature type="compositionally biased region" description="Basic and acidic residues" evidence="2">
    <location>
        <begin position="697"/>
        <end position="708"/>
    </location>
</feature>
<evidence type="ECO:0000256" key="2">
    <source>
        <dbReference type="SAM" id="MobiDB-lite"/>
    </source>
</evidence>
<proteinExistence type="predicted"/>
<reference evidence="3 4" key="1">
    <citation type="submission" date="2023-05" db="EMBL/GenBank/DDBJ databases">
        <title>A 100% complete, gapless, phased diploid assembly of the Scenedesmus obliquus UTEX 3031 genome.</title>
        <authorList>
            <person name="Biondi T.C."/>
            <person name="Hanschen E.R."/>
            <person name="Kwon T."/>
            <person name="Eng W."/>
            <person name="Kruse C.P.S."/>
            <person name="Koehler S.I."/>
            <person name="Kunde Y."/>
            <person name="Gleasner C.D."/>
            <person name="You Mak K.T."/>
            <person name="Polle J."/>
            <person name="Hovde B.T."/>
            <person name="Starkenburg S.R."/>
        </authorList>
    </citation>
    <scope>NUCLEOTIDE SEQUENCE [LARGE SCALE GENOMIC DNA]</scope>
    <source>
        <strain evidence="3 4">DOE0152z</strain>
    </source>
</reference>
<dbReference type="PANTHER" id="PTHR23159:SF31">
    <property type="entry name" value="CENTROSOME-ASSOCIATED PROTEIN CEP250 ISOFORM X1"/>
    <property type="match status" value="1"/>
</dbReference>
<keyword evidence="1" id="KW-0175">Coiled coil</keyword>
<dbReference type="Proteomes" id="UP001244341">
    <property type="component" value="Chromosome 12b"/>
</dbReference>
<evidence type="ECO:0000256" key="1">
    <source>
        <dbReference type="SAM" id="Coils"/>
    </source>
</evidence>
<feature type="region of interest" description="Disordered" evidence="2">
    <location>
        <begin position="1"/>
        <end position="22"/>
    </location>
</feature>
<protein>
    <recommendedName>
        <fullName evidence="5">Kinesin motor domain-containing protein</fullName>
    </recommendedName>
</protein>
<feature type="region of interest" description="Disordered" evidence="2">
    <location>
        <begin position="561"/>
        <end position="580"/>
    </location>
</feature>
<evidence type="ECO:0000313" key="3">
    <source>
        <dbReference type="EMBL" id="WIA20953.1"/>
    </source>
</evidence>
<accession>A0ABY8UHE4</accession>
<dbReference type="PANTHER" id="PTHR23159">
    <property type="entry name" value="CENTROSOMAL PROTEIN 2"/>
    <property type="match status" value="1"/>
</dbReference>
<name>A0ABY8UHE4_TETOB</name>
<feature type="region of interest" description="Disordered" evidence="2">
    <location>
        <begin position="605"/>
        <end position="655"/>
    </location>
</feature>
<evidence type="ECO:0000313" key="4">
    <source>
        <dbReference type="Proteomes" id="UP001244341"/>
    </source>
</evidence>
<feature type="compositionally biased region" description="Polar residues" evidence="2">
    <location>
        <begin position="634"/>
        <end position="649"/>
    </location>
</feature>
<keyword evidence="4" id="KW-1185">Reference proteome</keyword>
<dbReference type="EMBL" id="CP126219">
    <property type="protein sequence ID" value="WIA20953.1"/>
    <property type="molecule type" value="Genomic_DNA"/>
</dbReference>
<organism evidence="3 4">
    <name type="scientific">Tetradesmus obliquus</name>
    <name type="common">Green alga</name>
    <name type="synonym">Acutodesmus obliquus</name>
    <dbReference type="NCBI Taxonomy" id="3088"/>
    <lineage>
        <taxon>Eukaryota</taxon>
        <taxon>Viridiplantae</taxon>
        <taxon>Chlorophyta</taxon>
        <taxon>core chlorophytes</taxon>
        <taxon>Chlorophyceae</taxon>
        <taxon>CS clade</taxon>
        <taxon>Sphaeropleales</taxon>
        <taxon>Scenedesmaceae</taxon>
        <taxon>Tetradesmus</taxon>
    </lineage>
</organism>
<sequence>MQRPEQLAGAEASTETLNSEKSELWARLAEEQQESARLDVEVEELTAKVAAQARVEAANQEVQARLRRQVANMTAAKSSLEASITHSSQLAAAVTSGALQLQSQLQRYADRAASLEVALRRAEDAVEAQTAELEECTEAWSSRETELLDEVASLTQQLAQQSELAQQAQQQLQQQGAALNEAQQDLEELRTQAAASEHELSSLTIEGQQLSQQLQEAQAQLQQQAQELAELRGVREQYAEAQEAAGDMQDRLQQLQQQVAELRAEAASRTPVGVSVEQAVSSLRRELEAAYSRLSTAEAEAGEARASAGRSATLALEMGRLQEDNAVLAERLEQMADDLKEMLGTGTNGLGHSNPRQKIQYHLKLKQELEELRHEATVLLRERFHLQQCIRYLAARSNDPLAADKGSMGGSKALAAKLQPASLAGNVLYTSPLSARSMSLSGRGKLADKGTVYTTREGFEEAISSVQRSTVDEMASWREPVEAAEAVTEAVQELRSSAVGIVAAARASSSGGGYRTAAADEDADAAFSAAGIVAAARASSGGGWRRVSAADAESDTAAAATAADAAPISENAAGDDADDDAAVAEEDPVPMTPAAAIRDVTFVTPRSSFSGGDQGPGQRRRVASSASKGRAGSLSASVQRWQDKQQQQPLFEKTPTPARNAVAGIEARILAKIAAVCSPAVGRRSVAVSSAGGATEDVPHGGKPAWKE</sequence>